<evidence type="ECO:0000259" key="1">
    <source>
        <dbReference type="SMART" id="SM00089"/>
    </source>
</evidence>
<dbReference type="InterPro" id="IPR040853">
    <property type="entry name" value="RapA2_cadherin-like"/>
</dbReference>
<dbReference type="NCBIfam" id="NF012211">
    <property type="entry name" value="tand_rpt_95"/>
    <property type="match status" value="2"/>
</dbReference>
<accession>I4C507</accession>
<proteinExistence type="predicted"/>
<feature type="domain" description="PKD/Chitinase" evidence="1">
    <location>
        <begin position="732"/>
        <end position="814"/>
    </location>
</feature>
<protein>
    <submittedName>
        <fullName evidence="2">VCBS repeat-containing protein</fullName>
    </submittedName>
</protein>
<dbReference type="Pfam" id="PF17803">
    <property type="entry name" value="Cadherin_4"/>
    <property type="match status" value="29"/>
</dbReference>
<name>I4C507_DESTA</name>
<dbReference type="KEGG" id="dti:Desti_1941"/>
<dbReference type="Pfam" id="PF17963">
    <property type="entry name" value="Big_9"/>
    <property type="match status" value="1"/>
</dbReference>
<dbReference type="PANTHER" id="PTHR14139:SF2">
    <property type="entry name" value="CALSYNTENIN-1"/>
    <property type="match status" value="1"/>
</dbReference>
<dbReference type="SMART" id="SM00089">
    <property type="entry name" value="PKD"/>
    <property type="match status" value="6"/>
</dbReference>
<dbReference type="Gene3D" id="2.60.40.3440">
    <property type="match status" value="1"/>
</dbReference>
<dbReference type="EMBL" id="CP003360">
    <property type="protein sequence ID" value="AFM24648.1"/>
    <property type="molecule type" value="Genomic_DNA"/>
</dbReference>
<dbReference type="HOGENOM" id="CLU_223783_0_0_7"/>
<dbReference type="InterPro" id="IPR013783">
    <property type="entry name" value="Ig-like_fold"/>
</dbReference>
<dbReference type="InterPro" id="IPR022409">
    <property type="entry name" value="PKD/Chitinase_dom"/>
</dbReference>
<evidence type="ECO:0000313" key="3">
    <source>
        <dbReference type="Proteomes" id="UP000006055"/>
    </source>
</evidence>
<dbReference type="InterPro" id="IPR010221">
    <property type="entry name" value="VCBS_dom"/>
</dbReference>
<dbReference type="NCBIfam" id="TIGR01965">
    <property type="entry name" value="VCBS_repeat"/>
    <property type="match status" value="31"/>
</dbReference>
<feature type="domain" description="PKD/Chitinase" evidence="1">
    <location>
        <begin position="914"/>
        <end position="996"/>
    </location>
</feature>
<dbReference type="RefSeq" id="WP_014809793.1">
    <property type="nucleotide sequence ID" value="NC_018025.1"/>
</dbReference>
<dbReference type="eggNOG" id="COG3291">
    <property type="taxonomic scope" value="Bacteria"/>
</dbReference>
<dbReference type="OrthoDB" id="5454111at2"/>
<dbReference type="SUPFAM" id="SSF49299">
    <property type="entry name" value="PKD domain"/>
    <property type="match status" value="2"/>
</dbReference>
<evidence type="ECO:0000313" key="2">
    <source>
        <dbReference type="EMBL" id="AFM24648.1"/>
    </source>
</evidence>
<feature type="domain" description="PKD/Chitinase" evidence="1">
    <location>
        <begin position="447"/>
        <end position="538"/>
    </location>
</feature>
<dbReference type="STRING" id="706587.Desti_1941"/>
<dbReference type="Proteomes" id="UP000006055">
    <property type="component" value="Chromosome"/>
</dbReference>
<feature type="domain" description="PKD/Chitinase" evidence="1">
    <location>
        <begin position="546"/>
        <end position="630"/>
    </location>
</feature>
<organism evidence="2 3">
    <name type="scientific">Desulfomonile tiedjei (strain ATCC 49306 / DSM 6799 / DCB-1)</name>
    <dbReference type="NCBI Taxonomy" id="706587"/>
    <lineage>
        <taxon>Bacteria</taxon>
        <taxon>Pseudomonadati</taxon>
        <taxon>Thermodesulfobacteriota</taxon>
        <taxon>Desulfomonilia</taxon>
        <taxon>Desulfomonilales</taxon>
        <taxon>Desulfomonilaceae</taxon>
        <taxon>Desulfomonile</taxon>
    </lineage>
</organism>
<gene>
    <name evidence="2" type="ordered locus">Desti_1941</name>
</gene>
<dbReference type="PATRIC" id="fig|706587.4.peg.2231"/>
<sequence>MKRQKEVSEAFDHSRGGLVLEVLEERIVLDGTVDKHLEASQDTDHVYSDQADTNQVDSLGWVYVNDGWWYNDDGEGWWYNQNTNWWWNETSDWWAQISGDITYWYHGEHQYWYSEASTGAWYWWDDVTDENWEPAFTWFADQVDSEWMWVYNDWNGSQYRVDDLHLLYQDHYGGQWWWFDAVNDDAWELYRTWFADNFGVQVFNDWNQSEYIWGNDFHYIQQHSSSLVNDAPTVMVPAEQTIQENSELSISSLYVYDVDSGNSDIEVTLSVNYGLLSITNDGSLDFQAGGGTLDSMMTFRATWSEINEALQTLVYNPTNDYIDSLTIVVNDLGNSGSGGSQSTSNSIQITVENVAPVPVGIMDNVTMDEGNSTLSIDLTTYFQDIVDDVLTYSYSEDGGAYVDILDPTNFTLTYGNNGAHNITIRATDGQAGSEALQSFTVNVTNLNPVFSGTIDNMTINEGTSTLPIDLTAYFSDVPADTLTYSYSIDGGTSQQITNPAQFSLTFDDNGSHNVVVTVSDGDGGTVDSNTFTVDVVNLNPVFSGIIDNMTVNEGTSTLPIDLTAYFSDVPADTLTYSYAIDGGTSQNIANPAQFSLSFDDNGSHSVIVTVSDGDGGTVDSNTFTVEVLNLNPVFLGIIDNMTVNEGTSTLPIDLTALFSDVPADTLIHSYSIDGGTSQQITTPDQFSLTFDDNGSHNVVITVSDGDGGTVDSNTFTVDVVNLNPVFSGIIDNMTIDEGTSTLPIDLTALFSDVPADTLIYSYSIDGGTSQQITTPDQFSLTFDDNGSHNVVITVSDGDGGTVDSNTFTVDVVNLNPVFSGIIDNMTIDEGTSTLPIDLTAYFSDVQADTLNYFYSLDGGDLQHIDNPTEFSLAFGDNGPHAVTISVHDDDGGFVASNIFIVAVNNLNPVSLQDINNITIDEGNSTPFINLTDYFTDVPADTLNYFYSLDGGDLQHIDNPTEFSLTFGDNGSHAVTISVHDDDGGFVASNIFIITVNNVNPVFTGHIEDMIITEGSSTVPLDLTAMFGDVPGDSLLYGYRIDGSDPIWIPDPTQFSLTFSDSGVHTIVAGARDEDGGLGITNTFTVTVENVPPMASDNTISLMEDSIYSFTIDDFGFSDSGPQDSLQYVQIVELPASGILLLGSDPVQVNSEISVVDIAAGLLTFTPDPTENGTGYANFVFKVSDGTEYSLDSYTMTIDVTPVNDPPTATDDSFFTDEDTPLSIPASGVLGNDSDIDSESLMAIVQEQPLNGTLTLNTDGSFTYIPNENFNGTDSFTYKANDGDLDSDTATVTITVNSINDAAVIAGDNQGAVIEDDTLTDSGTLTVEDVDSPEQFIAITDLEGTYGTFTLAENGAWIYSLDNTKVQHLYQGETVTESFTVNSADGTPHSVTITITGMDDAAVITGDDQGSVTEDGALTDTGTLTVEDVDGAAFVPLTNVTSNNGFGTFSISPEGVWTYTLDNSNPAIQSLAEGETITDSFTVISTDGAVETPHDVTITIIGTNDSAVITGDDSGSVTEDGTLTDTGTLTVSDVDGSAAFVPFTNATSHNGFGTVSFFNGVWTYVLNNSNPAVQGLAAGETLTDSFTVTSTDGIQVTTHVVTITITGTDDPAVIGGDDSGSVVEDGTLDDTGTLTVSDVDGAAFVESTNAISNNGFGTFSITTDGVWTYTLDNSNPAIHSLAEGQTITDSFTVISTDGAVETPHEVTVTITGSNDLAVIGGDDQGAVTEDDTLTDSGTLTIDDVDSPEQFVATNMQGDFGTFTLSENGIWTYSLDNTKVQDLHEGQTATDSFIVNSADGAGHTVTITITGVNDAAIITGDDQGSVTEDGGLTDTGTLTVEDVDNQEQFVAIAEFEGTYGTFSLEENGVWTYSLDNTLVQDLAQDETVTDTFSVNSADGTTHTVTITITGVNDDAVITGDDQGSVTEDGALTDTGTLTVEDVDSPEQFVAITEFEGTYGTFSLNTNGDWTYALDNTRVQHLYQNDIATDSFTVSSADGATHTVTITITGVNDDAVITGDNLGSVTEDGTLTDSGTLTVEDVDSNEQFVAITEFEGTYGTFSLDTSGNWTYFLDNTRVQDLAQGVTAVDSFTISSADGTSHSVIITITGVNDDAVITGDDQGFVTEDGTLTDSGTLTVEDVDSDEQFVAITEFEGTYGTFSLDENGAWTYSLDNSKVQHLDVDDTAIDSFTVNSADGTLHSVTITITGVNDAAVITGDNQGSVTEDGVLTDTGTLTVFDVDGDPEFDSLTNIEGTFGTFSLTVDGNWTYSLDNDKVQHLFQDETVTDSFTVSSVDGTPHSVTITITGTNDPAVFGGDDSGSVTEDNALTDSGTLTVSDADGAAFIPLANVISNNGFGTVTLTEDGLWTYTLDNSNSAIQSLAAGQTVTDSFIVTSTDGVIETPHTVTVTITGTNDPAVIAGDDSGSVTEDGALTDTGTFTVSDVDGTALFVPFTNVISNNGYGTVSFFDGVWTYALDNTNLAVQGLAAGETLTDTFTVTVTDGIQVTAHVVTITITGTNDPAVFGGDDSGSVTEDNALTDSGTLIDSDVDGAAFVPFTNVTSDNGFGTVSITTGGLWTYTLDNSNPAIQSLAEGQTLTDTFTVISTDGVAETPHSVTITITGTNDPAVIDGDDQGTVTEDGTLTDSGTLTVADIDSPEQFVAITDFAGTYGTFSLNTDGSWSYTLNNATVQHMDQDDTATDSFTVNSADGTSHNVTITITGANDAAEITGDDQGAVSEDGTLTDSGTLAVEDVDGPEQFIAITDFEGTYGTFTIDEDGAWAYSLDNSKVQDLYEGEIVTDSFTVKSADETPHTVTITITGLNDAATISGEDSGDVTEDDTLTDSGILAVEDVDSPEQFIAITDLEGIYGTFTLTEEGAWTYSLDNTKVQDLYEGETVTDSFTVNSVDGTPHNLTITITGANDAALISGDDQGSVSEDGTLTDSGSLILDDVDGPEQFVATNMQGDFGTFTLSENGIWTYSLDNTKVQDLHEGQTATDSFTVKSADETPHTVTITITGLNDAATISGEDSGDVTEDDTLTESGILAVEDVDSLGQFVAITDLEGTYGTFTLTEEGAWTYSLDNTKVQDLYGGETVTDSFTVNSVDGTPHNLTITITGVNDAAMIAGDDQGALSEDVTLIDSGTLNVSDVDGAEQFTAITDFEGTYGTFTLTEDGAWTYSLDNDAVQNLHQGQIVTDSFTVSSVDGTAHDVTIMIAGTNDPAVFGGDDSGTVTEDGTLTDTGTLTVFDVDGATFVPLTNVTSNNGFGTFRITADGVWEYTLNSSNPAIQSLAGGQTITDSFTVISTDGAVETPHSVIITITGTNDPVVIAGDDSGSVTEDGTLTDTGRLTVSDVDGSAAFIPFMNVTSDNGYGTVSFLNGVWTYTLNNANPAVQGLAAGETLTDTFTVIGTDGILLTPHQVTITIIGTDDPAVFGGDNSGSVIEDGSLADTGTLTVSDVDGAAFVPFTNVISNNGYGTVSLTPDGVWTYTLDNGNPAIQSLAEGRTLTDTFTVISTDGAVATPHDVTVTITGTNDPAEIGGDDSSSVTEDATSQVTGTLTVSDVDGADQFVAITEMQGTYGTFTIETDGDWIYTLNNATVQHLDQDDTATDSFIVSSADGTTHTVTITINGMNDAAMIDGDNQGSVTEDEISQDTGTLTVADVDGPEQFVAITNMEGTYGTFTVETDGDWIYTLNNATVQHLDQDDTATDSFTVSSADGTTHTVTITINGTNDLAVIDGDNQGSVTEDTIGQDTGTLTISDVDGPEQFVATTNMEGTYGTFSIETDGDWIYTLNNATVQHLDQDDTATDSFTVSSADGTTHTVTITINGTNDLAVIAGDDQGTLTEDGSLTDTGALTVSDVDSAEQFVAVTNVVGTYGTFSLNTDGTWTYTMDNDLVQGLSEGQPATESFDVSSADGTPHTVTITITGVNDAAVIDGEDQGALTEDATSPAIGTLTVSDVDGDAGFAVITDMVGTYGVFNLAENGSWAYSLDIAKVQDLYQGETVTDSFTVNSADGTPHSVTITITGMNDAALITGDDQGTLTEDSSLTDIGTLTVEDVDSAEQFVAVTNVTGTYGTFSLNTDGAWTYTMDNDKVQHLDQDDVATDTFTVNSADGTEHTVTITINGTNDAAVIAGEDRGALTEDATGPAIGTLTIADVDGDDEFIAITDVVRTYGTFSLNENGAWTYMLDNDRVQNLHQGQIATDSVTVSSADGTTHTVTITITGINDAAVIDGDDSGSVIEDGTLTDTGTLTVSDVDGTALFIPFTDVTSHNGYGTVSFSGGVWTYLLDNDNPVVQALPAGEPLIDTFTVTATDGTVITEYVVTITIMGTED</sequence>
<dbReference type="eggNOG" id="COG0726">
    <property type="taxonomic scope" value="Bacteria"/>
</dbReference>
<dbReference type="Gene3D" id="2.60.40.10">
    <property type="entry name" value="Immunoglobulins"/>
    <property type="match status" value="28"/>
</dbReference>
<dbReference type="PANTHER" id="PTHR14139">
    <property type="entry name" value="CALSYNTENIN"/>
    <property type="match status" value="1"/>
</dbReference>
<dbReference type="eggNOG" id="COG2931">
    <property type="taxonomic scope" value="Bacteria"/>
</dbReference>
<reference evidence="3" key="1">
    <citation type="submission" date="2012-06" db="EMBL/GenBank/DDBJ databases">
        <title>Complete sequence of chromosome of Desulfomonile tiedjei DSM 6799.</title>
        <authorList>
            <person name="Lucas S."/>
            <person name="Copeland A."/>
            <person name="Lapidus A."/>
            <person name="Glavina del Rio T."/>
            <person name="Dalin E."/>
            <person name="Tice H."/>
            <person name="Bruce D."/>
            <person name="Goodwin L."/>
            <person name="Pitluck S."/>
            <person name="Peters L."/>
            <person name="Ovchinnikova G."/>
            <person name="Zeytun A."/>
            <person name="Lu M."/>
            <person name="Kyrpides N."/>
            <person name="Mavromatis K."/>
            <person name="Ivanova N."/>
            <person name="Brettin T."/>
            <person name="Detter J.C."/>
            <person name="Han C."/>
            <person name="Larimer F."/>
            <person name="Land M."/>
            <person name="Hauser L."/>
            <person name="Markowitz V."/>
            <person name="Cheng J.-F."/>
            <person name="Hugenholtz P."/>
            <person name="Woyke T."/>
            <person name="Wu D."/>
            <person name="Spring S."/>
            <person name="Schroeder M."/>
            <person name="Brambilla E."/>
            <person name="Klenk H.-P."/>
            <person name="Eisen J.A."/>
        </authorList>
    </citation>
    <scope>NUCLEOTIDE SEQUENCE [LARGE SCALE GENOMIC DNA]</scope>
    <source>
        <strain evidence="3">ATCC 49306 / DSM 6799 / DCB-1</strain>
    </source>
</reference>
<dbReference type="InterPro" id="IPR035986">
    <property type="entry name" value="PKD_dom_sf"/>
</dbReference>
<feature type="domain" description="PKD/Chitinase" evidence="1">
    <location>
        <begin position="640"/>
        <end position="722"/>
    </location>
</feature>
<keyword evidence="3" id="KW-1185">Reference proteome</keyword>
<feature type="domain" description="PKD/Chitinase" evidence="1">
    <location>
        <begin position="369"/>
        <end position="446"/>
    </location>
</feature>